<dbReference type="SUPFAM" id="SSF46565">
    <property type="entry name" value="Chaperone J-domain"/>
    <property type="match status" value="1"/>
</dbReference>
<evidence type="ECO:0000256" key="3">
    <source>
        <dbReference type="ARBA" id="ARBA00022737"/>
    </source>
</evidence>
<dbReference type="InterPro" id="IPR054076">
    <property type="entry name" value="ZUO1-like_ZHD"/>
</dbReference>
<dbReference type="InterPro" id="IPR036869">
    <property type="entry name" value="J_dom_sf"/>
</dbReference>
<keyword evidence="5" id="KW-0143">Chaperone</keyword>
<evidence type="ECO:0000313" key="11">
    <source>
        <dbReference type="EMBL" id="KAJ8301564.1"/>
    </source>
</evidence>
<dbReference type="SMART" id="SM00717">
    <property type="entry name" value="SANT"/>
    <property type="match status" value="2"/>
</dbReference>
<dbReference type="Pfam" id="PF00226">
    <property type="entry name" value="DnaJ"/>
    <property type="match status" value="1"/>
</dbReference>
<comment type="caution">
    <text evidence="11">The sequence shown here is derived from an EMBL/GenBank/DDBJ whole genome shotgun (WGS) entry which is preliminary data.</text>
</comment>
<evidence type="ECO:0000256" key="2">
    <source>
        <dbReference type="ARBA" id="ARBA00022490"/>
    </source>
</evidence>
<dbReference type="CDD" id="cd00167">
    <property type="entry name" value="SANT"/>
    <property type="match status" value="1"/>
</dbReference>
<evidence type="ECO:0000256" key="1">
    <source>
        <dbReference type="ARBA" id="ARBA00004496"/>
    </source>
</evidence>
<feature type="compositionally biased region" description="Acidic residues" evidence="7">
    <location>
        <begin position="56"/>
        <end position="69"/>
    </location>
</feature>
<dbReference type="PROSITE" id="PS00636">
    <property type="entry name" value="DNAJ_1"/>
    <property type="match status" value="1"/>
</dbReference>
<feature type="region of interest" description="Disordered" evidence="7">
    <location>
        <begin position="286"/>
        <end position="345"/>
    </location>
</feature>
<evidence type="ECO:0000313" key="12">
    <source>
        <dbReference type="Proteomes" id="UP001217089"/>
    </source>
</evidence>
<dbReference type="PANTHER" id="PTHR43999:SF1">
    <property type="entry name" value="DNAJ HOMOLOG SUBFAMILY C MEMBER 2"/>
    <property type="match status" value="1"/>
</dbReference>
<keyword evidence="12" id="KW-1185">Reference proteome</keyword>
<dbReference type="PROSITE" id="PS51293">
    <property type="entry name" value="SANT"/>
    <property type="match status" value="1"/>
</dbReference>
<keyword evidence="4" id="KW-0010">Activator</keyword>
<dbReference type="Gene3D" id="1.10.10.60">
    <property type="entry name" value="Homeodomain-like"/>
    <property type="match status" value="2"/>
</dbReference>
<evidence type="ECO:0000256" key="6">
    <source>
        <dbReference type="SAM" id="Coils"/>
    </source>
</evidence>
<dbReference type="Pfam" id="PF23082">
    <property type="entry name" value="Myb_DNA-binding_2"/>
    <property type="match status" value="1"/>
</dbReference>
<feature type="domain" description="SANT" evidence="10">
    <location>
        <begin position="557"/>
        <end position="607"/>
    </location>
</feature>
<gene>
    <name evidence="11" type="ORF">KUTeg_020551</name>
</gene>
<dbReference type="InterPro" id="IPR017884">
    <property type="entry name" value="SANT_dom"/>
</dbReference>
<evidence type="ECO:0000259" key="10">
    <source>
        <dbReference type="PROSITE" id="PS51293"/>
    </source>
</evidence>
<name>A0ABQ9E878_TEGGR</name>
<feature type="domain" description="J" evidence="8">
    <location>
        <begin position="85"/>
        <end position="159"/>
    </location>
</feature>
<protein>
    <recommendedName>
        <fullName evidence="13">DnaJ homolog subfamily C member 2</fullName>
    </recommendedName>
</protein>
<dbReference type="InterPro" id="IPR001623">
    <property type="entry name" value="DnaJ_domain"/>
</dbReference>
<dbReference type="Pfam" id="PF21884">
    <property type="entry name" value="ZUO1-like_ZHD"/>
    <property type="match status" value="1"/>
</dbReference>
<keyword evidence="6" id="KW-0175">Coiled coil</keyword>
<keyword evidence="3" id="KW-0677">Repeat</keyword>
<dbReference type="InterPro" id="IPR001005">
    <property type="entry name" value="SANT/Myb"/>
</dbReference>
<dbReference type="CDD" id="cd23953">
    <property type="entry name" value="zuotin_NTD"/>
    <property type="match status" value="1"/>
</dbReference>
<dbReference type="InterPro" id="IPR009057">
    <property type="entry name" value="Homeodomain-like_sf"/>
</dbReference>
<dbReference type="InterPro" id="IPR042569">
    <property type="entry name" value="RAC_head_sf"/>
</dbReference>
<dbReference type="PANTHER" id="PTHR43999">
    <property type="entry name" value="DNAJ HOMOLOG SUBFAMILY C MEMBER 2"/>
    <property type="match status" value="1"/>
</dbReference>
<dbReference type="CDD" id="cd06257">
    <property type="entry name" value="DnaJ"/>
    <property type="match status" value="1"/>
</dbReference>
<dbReference type="Gene3D" id="1.10.8.840">
    <property type="entry name" value="Ribosome-associated complex head domain"/>
    <property type="match status" value="1"/>
</dbReference>
<dbReference type="InterPro" id="IPR032003">
    <property type="entry name" value="RAC_head"/>
</dbReference>
<accession>A0ABQ9E878</accession>
<evidence type="ECO:0008006" key="13">
    <source>
        <dbReference type="Google" id="ProtNLM"/>
    </source>
</evidence>
<dbReference type="Pfam" id="PF16717">
    <property type="entry name" value="RAC_head"/>
    <property type="match status" value="1"/>
</dbReference>
<dbReference type="PROSITE" id="PS50076">
    <property type="entry name" value="DNAJ_2"/>
    <property type="match status" value="1"/>
</dbReference>
<proteinExistence type="predicted"/>
<dbReference type="EMBL" id="JARBDR010000918">
    <property type="protein sequence ID" value="KAJ8301564.1"/>
    <property type="molecule type" value="Genomic_DNA"/>
</dbReference>
<organism evidence="11 12">
    <name type="scientific">Tegillarca granosa</name>
    <name type="common">Malaysian cockle</name>
    <name type="synonym">Anadara granosa</name>
    <dbReference type="NCBI Taxonomy" id="220873"/>
    <lineage>
        <taxon>Eukaryota</taxon>
        <taxon>Metazoa</taxon>
        <taxon>Spiralia</taxon>
        <taxon>Lophotrochozoa</taxon>
        <taxon>Mollusca</taxon>
        <taxon>Bivalvia</taxon>
        <taxon>Autobranchia</taxon>
        <taxon>Pteriomorphia</taxon>
        <taxon>Arcoida</taxon>
        <taxon>Arcoidea</taxon>
        <taxon>Arcidae</taxon>
        <taxon>Tegillarca</taxon>
    </lineage>
</organism>
<evidence type="ECO:0000256" key="5">
    <source>
        <dbReference type="ARBA" id="ARBA00023186"/>
    </source>
</evidence>
<evidence type="ECO:0000259" key="8">
    <source>
        <dbReference type="PROSITE" id="PS50076"/>
    </source>
</evidence>
<feature type="coiled-coil region" evidence="6">
    <location>
        <begin position="407"/>
        <end position="434"/>
    </location>
</feature>
<evidence type="ECO:0000256" key="4">
    <source>
        <dbReference type="ARBA" id="ARBA00023159"/>
    </source>
</evidence>
<dbReference type="InterPro" id="IPR018253">
    <property type="entry name" value="DnaJ_domain_CS"/>
</dbReference>
<keyword evidence="2" id="KW-0963">Cytoplasm</keyword>
<dbReference type="SUPFAM" id="SSF46689">
    <property type="entry name" value="Homeodomain-like"/>
    <property type="match status" value="2"/>
</dbReference>
<sequence>MYLPEAAEDGTTRILGKLSEPVQICVEPAGRWYEAICTRKHHKHSLSYHSESSSSSDEDDQEVDEVEDNESLLLRLDPKEWKQQDHYAVLGLGKLRHNATENQVKKAYKIQVLKHHPDKRKARGLQVKKDGEDDYFTCITRAYDILGNKLKRRSYDSVDPLFDDDVPGVNTNSKENFFDVFCPVFERNSRWSNKKKVPPLGKDNSTFDDVNNFYSFWYNFDSWREYSYLDEEEKEKGENREERRWIEKQNKAERTKRKKEEMTRIRTLVDNAYACDPRIQRFKDEEKEKKLAQKRAKQEAARQKAEEEKRKKEEALEEERKKKEKEDEEARIQAAAAKKEKEIQKKALKKERKSLRTSIKDMNYFTEDESERVNNMAEVDRLAELLSLTKLQSLNEVLSSGDQVKSKEAFLKEVNDLNAQIEEEKKRQLEAMQRQSVADNSQGNKKIWTETEIQMLIKGVNLFPAGTKDRWEVISNFIKQHVTDSTKTAKDVLAKAKDLQKNDMALKQDADKRAFEKFEKQQKPGALCKPKEGVTSERFESVQEQQIRETGTNPAPWTAEEQKTLEQALKTYNANVPDRWDRIAETLPSRSKRDCMKRYKELCEMVRAKKAAQDATAKGKK</sequence>
<dbReference type="PROSITE" id="PS50090">
    <property type="entry name" value="MYB_LIKE"/>
    <property type="match status" value="1"/>
</dbReference>
<dbReference type="Gene3D" id="1.10.287.110">
    <property type="entry name" value="DnaJ domain"/>
    <property type="match status" value="1"/>
</dbReference>
<feature type="domain" description="Myb-like" evidence="9">
    <location>
        <begin position="549"/>
        <end position="603"/>
    </location>
</feature>
<dbReference type="Pfam" id="PF00249">
    <property type="entry name" value="Myb_DNA-binding"/>
    <property type="match status" value="1"/>
</dbReference>
<dbReference type="SMART" id="SM00271">
    <property type="entry name" value="DnaJ"/>
    <property type="match status" value="1"/>
</dbReference>
<reference evidence="11 12" key="1">
    <citation type="submission" date="2022-12" db="EMBL/GenBank/DDBJ databases">
        <title>Chromosome-level genome of Tegillarca granosa.</title>
        <authorList>
            <person name="Kim J."/>
        </authorList>
    </citation>
    <scope>NUCLEOTIDE SEQUENCE [LARGE SCALE GENOMIC DNA]</scope>
    <source>
        <strain evidence="11">Teg-2019</strain>
        <tissue evidence="11">Adductor muscle</tissue>
    </source>
</reference>
<dbReference type="InterPro" id="IPR044634">
    <property type="entry name" value="Zuotin/DnaJC2"/>
</dbReference>
<feature type="region of interest" description="Disordered" evidence="7">
    <location>
        <begin position="44"/>
        <end position="69"/>
    </location>
</feature>
<comment type="subcellular location">
    <subcellularLocation>
        <location evidence="1">Cytoplasm</location>
    </subcellularLocation>
</comment>
<evidence type="ECO:0000256" key="7">
    <source>
        <dbReference type="SAM" id="MobiDB-lite"/>
    </source>
</evidence>
<dbReference type="Proteomes" id="UP001217089">
    <property type="component" value="Unassembled WGS sequence"/>
</dbReference>
<evidence type="ECO:0000259" key="9">
    <source>
        <dbReference type="PROSITE" id="PS50090"/>
    </source>
</evidence>